<sequence>MIEALQEAVGWTGPPREDVIERRHLAFYLHAIGATGDEVPPTFTACFLDEPPSLPAAASYGSGWLNGGDRFEYHAPLRVGDVIVSRPRFTGVVEKNGSAGTFALLTFETEFRRPDGELVVRHIGRRIRK</sequence>
<evidence type="ECO:0000313" key="3">
    <source>
        <dbReference type="Proteomes" id="UP000312512"/>
    </source>
</evidence>
<dbReference type="RefSeq" id="WP_139633320.1">
    <property type="nucleotide sequence ID" value="NZ_CP045572.1"/>
</dbReference>
<feature type="domain" description="FAS1-like dehydratase" evidence="1">
    <location>
        <begin position="39"/>
        <end position="120"/>
    </location>
</feature>
<dbReference type="Pfam" id="PF13452">
    <property type="entry name" value="FAS1_DH_region"/>
    <property type="match status" value="1"/>
</dbReference>
<dbReference type="SUPFAM" id="SSF54637">
    <property type="entry name" value="Thioesterase/thiol ester dehydrase-isomerase"/>
    <property type="match status" value="1"/>
</dbReference>
<dbReference type="OrthoDB" id="9800237at2"/>
<organism evidence="2 3">
    <name type="scientific">Nonomuraea phyllanthi</name>
    <dbReference type="NCBI Taxonomy" id="2219224"/>
    <lineage>
        <taxon>Bacteria</taxon>
        <taxon>Bacillati</taxon>
        <taxon>Actinomycetota</taxon>
        <taxon>Actinomycetes</taxon>
        <taxon>Streptosporangiales</taxon>
        <taxon>Streptosporangiaceae</taxon>
        <taxon>Nonomuraea</taxon>
    </lineage>
</organism>
<dbReference type="InterPro" id="IPR039569">
    <property type="entry name" value="FAS1-like_DH_region"/>
</dbReference>
<dbReference type="EMBL" id="VDLX02000010">
    <property type="protein sequence ID" value="KAB8192249.1"/>
    <property type="molecule type" value="Genomic_DNA"/>
</dbReference>
<evidence type="ECO:0000313" key="2">
    <source>
        <dbReference type="EMBL" id="KAB8192249.1"/>
    </source>
</evidence>
<reference evidence="2 3" key="1">
    <citation type="submission" date="2019-10" db="EMBL/GenBank/DDBJ databases">
        <title>Nonomuraea sp. nov., isolated from Phyllanthus amarus.</title>
        <authorList>
            <person name="Klykleung N."/>
            <person name="Tanasupawat S."/>
        </authorList>
    </citation>
    <scope>NUCLEOTIDE SEQUENCE [LARGE SCALE GENOMIC DNA]</scope>
    <source>
        <strain evidence="2 3">PA1-10</strain>
    </source>
</reference>
<protein>
    <recommendedName>
        <fullName evidence="1">FAS1-like dehydratase domain-containing protein</fullName>
    </recommendedName>
</protein>
<dbReference type="InterPro" id="IPR029069">
    <property type="entry name" value="HotDog_dom_sf"/>
</dbReference>
<dbReference type="AlphaFoldDB" id="A0A5C4W6N3"/>
<dbReference type="Proteomes" id="UP000312512">
    <property type="component" value="Unassembled WGS sequence"/>
</dbReference>
<accession>A0A5C4W6N3</accession>
<proteinExistence type="predicted"/>
<comment type="caution">
    <text evidence="2">The sequence shown here is derived from an EMBL/GenBank/DDBJ whole genome shotgun (WGS) entry which is preliminary data.</text>
</comment>
<gene>
    <name evidence="2" type="ORF">FH608_026530</name>
</gene>
<name>A0A5C4W6N3_9ACTN</name>
<evidence type="ECO:0000259" key="1">
    <source>
        <dbReference type="Pfam" id="PF13452"/>
    </source>
</evidence>
<keyword evidence="3" id="KW-1185">Reference proteome</keyword>
<dbReference type="Gene3D" id="3.10.129.10">
    <property type="entry name" value="Hotdog Thioesterase"/>
    <property type="match status" value="1"/>
</dbReference>
<accession>A0A5P9Z0B9</accession>